<dbReference type="GO" id="GO:0005524">
    <property type="term" value="F:ATP binding"/>
    <property type="evidence" value="ECO:0007669"/>
    <property type="project" value="UniProtKB-KW"/>
</dbReference>
<sequence length="439" mass="51028">MLLRRNNLRGIRSHARWLHSLPRSCPKPSETYDALVQSHEVTFDAKQAAIVRHYLDPLHVHLNGYKLPSFEPLSNSNDANPSSKTYSIPKGLYIYGDVGTGKSMLLDLFYRGVHVQRKRRVHFNQFMLEVHMRLQQAKTMQIEQFGRQRHIQLDQSRDVVLQVAHAMAHESHLLCFDEFQVTDVADAFIIRKLFHVLFRRGVVIVATSNTPPKELYQNGTNWDYFVPFLDQLTRHTQTVLIASSKDYRIQCPPIYKSETFLYPLSTATRHQMDTLYHQLLATEATRLVRVPVSKGRVLNLRGSIEKSVCRISFYELCETEKGVTDYKVITETFTIIMLDNVPVLSLNEHDAVRRFVLFVDEIYEHRTRLILSSEAATPREIFCYNEASAGATGNVCHLVAFQDLYVATKRAVSRLYEMQSERYRREHELTRSKRREPRV</sequence>
<dbReference type="EMBL" id="SHOA02000004">
    <property type="protein sequence ID" value="TDH71225.1"/>
    <property type="molecule type" value="Genomic_DNA"/>
</dbReference>
<reference evidence="4 5" key="1">
    <citation type="journal article" date="2021" name="Genome Biol.">
        <title>AFLAP: assembly-free linkage analysis pipeline using k-mers from genome sequencing data.</title>
        <authorList>
            <person name="Fletcher K."/>
            <person name="Zhang L."/>
            <person name="Gil J."/>
            <person name="Han R."/>
            <person name="Cavanaugh K."/>
            <person name="Michelmore R."/>
        </authorList>
    </citation>
    <scope>NUCLEOTIDE SEQUENCE [LARGE SCALE GENOMIC DNA]</scope>
    <source>
        <strain evidence="4 5">SF5</strain>
    </source>
</reference>
<dbReference type="NCBIfam" id="NF040713">
    <property type="entry name" value="ZapE"/>
    <property type="match status" value="1"/>
</dbReference>
<keyword evidence="3" id="KW-0067">ATP-binding</keyword>
<dbReference type="GO" id="GO:0016887">
    <property type="term" value="F:ATP hydrolysis activity"/>
    <property type="evidence" value="ECO:0007669"/>
    <property type="project" value="InterPro"/>
</dbReference>
<evidence type="ECO:0000313" key="4">
    <source>
        <dbReference type="EMBL" id="TDH71225.1"/>
    </source>
</evidence>
<evidence type="ECO:0000256" key="2">
    <source>
        <dbReference type="ARBA" id="ARBA00022741"/>
    </source>
</evidence>
<dbReference type="Proteomes" id="UP000294530">
    <property type="component" value="Unassembled WGS sequence"/>
</dbReference>
<evidence type="ECO:0000256" key="3">
    <source>
        <dbReference type="ARBA" id="ARBA00022840"/>
    </source>
</evidence>
<dbReference type="KEGG" id="blac:94347253"/>
<dbReference type="GO" id="GO:0005739">
    <property type="term" value="C:mitochondrion"/>
    <property type="evidence" value="ECO:0007669"/>
    <property type="project" value="TreeGrafter"/>
</dbReference>
<keyword evidence="5" id="KW-1185">Reference proteome</keyword>
<evidence type="ECO:0000256" key="1">
    <source>
        <dbReference type="ARBA" id="ARBA00010322"/>
    </source>
</evidence>
<dbReference type="PANTHER" id="PTHR12169">
    <property type="entry name" value="ATPASE N2B"/>
    <property type="match status" value="1"/>
</dbReference>
<dbReference type="AlphaFoldDB" id="A0A976FQG0"/>
<dbReference type="GeneID" id="94347253"/>
<organism evidence="4 5">
    <name type="scientific">Bremia lactucae</name>
    <name type="common">Lettuce downy mildew</name>
    <dbReference type="NCBI Taxonomy" id="4779"/>
    <lineage>
        <taxon>Eukaryota</taxon>
        <taxon>Sar</taxon>
        <taxon>Stramenopiles</taxon>
        <taxon>Oomycota</taxon>
        <taxon>Peronosporomycetes</taxon>
        <taxon>Peronosporales</taxon>
        <taxon>Peronosporaceae</taxon>
        <taxon>Bremia</taxon>
    </lineage>
</organism>
<dbReference type="InterPro" id="IPR027417">
    <property type="entry name" value="P-loop_NTPase"/>
</dbReference>
<keyword evidence="2" id="KW-0547">Nucleotide-binding</keyword>
<protein>
    <recommendedName>
        <fullName evidence="6">AFG1-like ATPase</fullName>
    </recommendedName>
</protein>
<dbReference type="RefSeq" id="XP_067820724.1">
    <property type="nucleotide sequence ID" value="XM_067961582.1"/>
</dbReference>
<dbReference type="Gene3D" id="3.40.50.300">
    <property type="entry name" value="P-loop containing nucleotide triphosphate hydrolases"/>
    <property type="match status" value="1"/>
</dbReference>
<dbReference type="PANTHER" id="PTHR12169:SF6">
    <property type="entry name" value="AFG1-LIKE ATPASE"/>
    <property type="match status" value="1"/>
</dbReference>
<dbReference type="OrthoDB" id="548867at2759"/>
<comment type="caution">
    <text evidence="4">The sequence shown here is derived from an EMBL/GenBank/DDBJ whole genome shotgun (WGS) entry which is preliminary data.</text>
</comment>
<dbReference type="SUPFAM" id="SSF52540">
    <property type="entry name" value="P-loop containing nucleoside triphosphate hydrolases"/>
    <property type="match status" value="1"/>
</dbReference>
<accession>A0A976FQG0</accession>
<dbReference type="Pfam" id="PF03969">
    <property type="entry name" value="AFG1_ATPase"/>
    <property type="match status" value="1"/>
</dbReference>
<comment type="similarity">
    <text evidence="1">Belongs to the AFG1 ATPase family.</text>
</comment>
<evidence type="ECO:0008006" key="6">
    <source>
        <dbReference type="Google" id="ProtNLM"/>
    </source>
</evidence>
<gene>
    <name evidence="4" type="ORF">CCR75_003488</name>
</gene>
<name>A0A976FQG0_BRELC</name>
<proteinExistence type="inferred from homology"/>
<dbReference type="InterPro" id="IPR005654">
    <property type="entry name" value="ATPase_AFG1-like"/>
</dbReference>
<evidence type="ECO:0000313" key="5">
    <source>
        <dbReference type="Proteomes" id="UP000294530"/>
    </source>
</evidence>